<evidence type="ECO:0000256" key="1">
    <source>
        <dbReference type="SAM" id="SignalP"/>
    </source>
</evidence>
<evidence type="ECO:0000313" key="3">
    <source>
        <dbReference type="EMBL" id="BCS95215.1"/>
    </source>
</evidence>
<feature type="signal peptide" evidence="1">
    <location>
        <begin position="1"/>
        <end position="22"/>
    </location>
</feature>
<dbReference type="EMBL" id="AP024488">
    <property type="protein sequence ID" value="BCS95215.1"/>
    <property type="molecule type" value="Genomic_DNA"/>
</dbReference>
<name>A0ABN6F107_9BACT</name>
<reference evidence="3 4" key="1">
    <citation type="submission" date="2021-02" db="EMBL/GenBank/DDBJ databases">
        <title>Complete genome of Desulfoluna sp. strain ASN36.</title>
        <authorList>
            <person name="Takahashi A."/>
            <person name="Kojima H."/>
            <person name="Fukui M."/>
        </authorList>
    </citation>
    <scope>NUCLEOTIDE SEQUENCE [LARGE SCALE GENOMIC DNA]</scope>
    <source>
        <strain evidence="3 4">ASN36</strain>
    </source>
</reference>
<sequence length="176" mass="19261">MIRKHALLFVIAFIFLAGCTTAPVSDIKLKSKADPKVNFNGYNTFAWLGSASILNDPEGKWEPPGFDADAEIKFLIDRELRKRGMSKSSANPDLLVAFAAGVDMDALDLMVDPETHSEIQENLPKGGLLIAFVDPDTGFVIWLGMAKAEVQQGIDGLTIKARLDYAVTKLLKKIPK</sequence>
<evidence type="ECO:0000259" key="2">
    <source>
        <dbReference type="Pfam" id="PF13590"/>
    </source>
</evidence>
<proteinExistence type="predicted"/>
<organism evidence="3 4">
    <name type="scientific">Desulfoluna limicola</name>
    <dbReference type="NCBI Taxonomy" id="2810562"/>
    <lineage>
        <taxon>Bacteria</taxon>
        <taxon>Pseudomonadati</taxon>
        <taxon>Thermodesulfobacteriota</taxon>
        <taxon>Desulfobacteria</taxon>
        <taxon>Desulfobacterales</taxon>
        <taxon>Desulfolunaceae</taxon>
        <taxon>Desulfoluna</taxon>
    </lineage>
</organism>
<gene>
    <name evidence="3" type="ORF">DSLASN_08470</name>
</gene>
<keyword evidence="1" id="KW-0732">Signal</keyword>
<dbReference type="InterPro" id="IPR025411">
    <property type="entry name" value="DUF4136"/>
</dbReference>
<dbReference type="Proteomes" id="UP001320148">
    <property type="component" value="Chromosome"/>
</dbReference>
<feature type="domain" description="DUF4136" evidence="2">
    <location>
        <begin position="31"/>
        <end position="175"/>
    </location>
</feature>
<accession>A0ABN6F107</accession>
<dbReference type="PROSITE" id="PS51257">
    <property type="entry name" value="PROKAR_LIPOPROTEIN"/>
    <property type="match status" value="1"/>
</dbReference>
<feature type="chain" id="PRO_5045470284" description="DUF4136 domain-containing protein" evidence="1">
    <location>
        <begin position="23"/>
        <end position="176"/>
    </location>
</feature>
<keyword evidence="4" id="KW-1185">Reference proteome</keyword>
<dbReference type="Pfam" id="PF13590">
    <property type="entry name" value="DUF4136"/>
    <property type="match status" value="1"/>
</dbReference>
<evidence type="ECO:0000313" key="4">
    <source>
        <dbReference type="Proteomes" id="UP001320148"/>
    </source>
</evidence>
<dbReference type="Gene3D" id="3.30.160.670">
    <property type="match status" value="1"/>
</dbReference>
<dbReference type="RefSeq" id="WP_236891486.1">
    <property type="nucleotide sequence ID" value="NZ_AP024488.1"/>
</dbReference>
<protein>
    <recommendedName>
        <fullName evidence="2">DUF4136 domain-containing protein</fullName>
    </recommendedName>
</protein>